<dbReference type="EMBL" id="FQZY01000057">
    <property type="protein sequence ID" value="SHK54486.1"/>
    <property type="molecule type" value="Genomic_DNA"/>
</dbReference>
<dbReference type="InterPro" id="IPR025334">
    <property type="entry name" value="DUF4240"/>
</dbReference>
<feature type="domain" description="DUF4240" evidence="1">
    <location>
        <begin position="9"/>
        <end position="131"/>
    </location>
</feature>
<sequence>MSRKIEEINKDTFWQLIEEAKMQCGKDLNASLWWIKKGLLRMPPEHSLQFHRFLHAYYEAASRYGLWTAVNLIKEEGCTYEEFVNFKAWLVGQGKEVYMAALANPDSLVAVEKYENCEFELLSYVGNEIYKEQTGRSAYDDCTQEMDQEMLQEVSKDIKYHPMIDYPLELPDELLAYPQISAQFMKETHLLNPKSYSTWDIPFPEIKEQVKKRAIEAKKYIRSQQKKDKIRKQEEQSR</sequence>
<gene>
    <name evidence="2" type="ORF">SAMN02745243_03189</name>
</gene>
<dbReference type="STRING" id="1121950.SAMN02745243_03189"/>
<evidence type="ECO:0000313" key="2">
    <source>
        <dbReference type="EMBL" id="SHK54486.1"/>
    </source>
</evidence>
<reference evidence="2 3" key="1">
    <citation type="submission" date="2016-11" db="EMBL/GenBank/DDBJ databases">
        <authorList>
            <person name="Jaros S."/>
            <person name="Januszkiewicz K."/>
            <person name="Wedrychowicz H."/>
        </authorList>
    </citation>
    <scope>NUCLEOTIDE SEQUENCE [LARGE SCALE GENOMIC DNA]</scope>
    <source>
        <strain evidence="2 3">DSM 15480</strain>
    </source>
</reference>
<dbReference type="RefSeq" id="WP_073112265.1">
    <property type="nucleotide sequence ID" value="NZ_FQZY01000057.1"/>
</dbReference>
<dbReference type="AlphaFoldDB" id="A0A1M6TCC3"/>
<evidence type="ECO:0000313" key="3">
    <source>
        <dbReference type="Proteomes" id="UP000184301"/>
    </source>
</evidence>
<dbReference type="OrthoDB" id="6200718at2"/>
<name>A0A1M6TCC3_9FIRM</name>
<keyword evidence="3" id="KW-1185">Reference proteome</keyword>
<organism evidence="2 3">
    <name type="scientific">Hespellia stercorisuis DSM 15480</name>
    <dbReference type="NCBI Taxonomy" id="1121950"/>
    <lineage>
        <taxon>Bacteria</taxon>
        <taxon>Bacillati</taxon>
        <taxon>Bacillota</taxon>
        <taxon>Clostridia</taxon>
        <taxon>Lachnospirales</taxon>
        <taxon>Lachnospiraceae</taxon>
        <taxon>Hespellia</taxon>
    </lineage>
</organism>
<protein>
    <recommendedName>
        <fullName evidence="1">DUF4240 domain-containing protein</fullName>
    </recommendedName>
</protein>
<accession>A0A1M6TCC3</accession>
<proteinExistence type="predicted"/>
<evidence type="ECO:0000259" key="1">
    <source>
        <dbReference type="Pfam" id="PF14024"/>
    </source>
</evidence>
<dbReference type="Proteomes" id="UP000184301">
    <property type="component" value="Unassembled WGS sequence"/>
</dbReference>
<dbReference type="Pfam" id="PF14024">
    <property type="entry name" value="DUF4240"/>
    <property type="match status" value="1"/>
</dbReference>